<accession>A0A3P6RK66</accession>
<gene>
    <name evidence="1" type="ORF">CGOC_LOCUS5488</name>
</gene>
<name>A0A3P6RK66_CYLGO</name>
<dbReference type="EMBL" id="UYRV01016722">
    <property type="protein sequence ID" value="VDK62396.1"/>
    <property type="molecule type" value="Genomic_DNA"/>
</dbReference>
<evidence type="ECO:0000313" key="2">
    <source>
        <dbReference type="Proteomes" id="UP000271889"/>
    </source>
</evidence>
<protein>
    <recommendedName>
        <fullName evidence="3">Mos1 transposase HTH domain-containing protein</fullName>
    </recommendedName>
</protein>
<proteinExistence type="predicted"/>
<sequence length="106" mass="12086">MKRDFRLTALHGFKFIKQAPQQPICTALGEIAPTPRIVQIWFSLFKCGELTVDEKPRCGHPLYVIEEHLLQAVDEDPSLAMLNHQQAWVSASTVRSHLHENGRVKN</sequence>
<keyword evidence="2" id="KW-1185">Reference proteome</keyword>
<evidence type="ECO:0000313" key="1">
    <source>
        <dbReference type="EMBL" id="VDK62396.1"/>
    </source>
</evidence>
<dbReference type="OrthoDB" id="10017160at2759"/>
<dbReference type="Proteomes" id="UP000271889">
    <property type="component" value="Unassembled WGS sequence"/>
</dbReference>
<evidence type="ECO:0008006" key="3">
    <source>
        <dbReference type="Google" id="ProtNLM"/>
    </source>
</evidence>
<organism evidence="1 2">
    <name type="scientific">Cylicostephanus goldi</name>
    <name type="common">Nematode worm</name>
    <dbReference type="NCBI Taxonomy" id="71465"/>
    <lineage>
        <taxon>Eukaryota</taxon>
        <taxon>Metazoa</taxon>
        <taxon>Ecdysozoa</taxon>
        <taxon>Nematoda</taxon>
        <taxon>Chromadorea</taxon>
        <taxon>Rhabditida</taxon>
        <taxon>Rhabditina</taxon>
        <taxon>Rhabditomorpha</taxon>
        <taxon>Strongyloidea</taxon>
        <taxon>Strongylidae</taxon>
        <taxon>Cylicostephanus</taxon>
    </lineage>
</organism>
<reference evidence="1 2" key="1">
    <citation type="submission" date="2018-11" db="EMBL/GenBank/DDBJ databases">
        <authorList>
            <consortium name="Pathogen Informatics"/>
        </authorList>
    </citation>
    <scope>NUCLEOTIDE SEQUENCE [LARGE SCALE GENOMIC DNA]</scope>
</reference>
<dbReference type="AlphaFoldDB" id="A0A3P6RK66"/>